<dbReference type="GO" id="GO:0004867">
    <property type="term" value="F:serine-type endopeptidase inhibitor activity"/>
    <property type="evidence" value="ECO:0007669"/>
    <property type="project" value="InterPro"/>
</dbReference>
<accession>A0AAD4NLB0</accession>
<keyword evidence="3" id="KW-1185">Reference proteome</keyword>
<evidence type="ECO:0000313" key="3">
    <source>
        <dbReference type="Proteomes" id="UP001201812"/>
    </source>
</evidence>
<proteinExistence type="predicted"/>
<dbReference type="InterPro" id="IPR002223">
    <property type="entry name" value="Kunitz_BPTI"/>
</dbReference>
<dbReference type="Pfam" id="PF00014">
    <property type="entry name" value="Kunitz_BPTI"/>
    <property type="match status" value="1"/>
</dbReference>
<sequence>MGLSLAHRFGHANARSTTYVPIARRCRSPPIDDDCPIGYECINSIGKFSDKWDGVCCPTKESTCSVMPEISSTGWLERWFFNGSACEKFLWDPESTITSNTFQTEEHCLSYCKN</sequence>
<organism evidence="2 3">
    <name type="scientific">Ditylenchus destructor</name>
    <dbReference type="NCBI Taxonomy" id="166010"/>
    <lineage>
        <taxon>Eukaryota</taxon>
        <taxon>Metazoa</taxon>
        <taxon>Ecdysozoa</taxon>
        <taxon>Nematoda</taxon>
        <taxon>Chromadorea</taxon>
        <taxon>Rhabditida</taxon>
        <taxon>Tylenchina</taxon>
        <taxon>Tylenchomorpha</taxon>
        <taxon>Sphaerularioidea</taxon>
        <taxon>Anguinidae</taxon>
        <taxon>Anguininae</taxon>
        <taxon>Ditylenchus</taxon>
    </lineage>
</organism>
<feature type="domain" description="BPTI/Kunitz inhibitor" evidence="1">
    <location>
        <begin position="62"/>
        <end position="113"/>
    </location>
</feature>
<evidence type="ECO:0000313" key="2">
    <source>
        <dbReference type="EMBL" id="KAI1729058.1"/>
    </source>
</evidence>
<comment type="caution">
    <text evidence="2">The sequence shown here is derived from an EMBL/GenBank/DDBJ whole genome shotgun (WGS) entry which is preliminary data.</text>
</comment>
<dbReference type="SMART" id="SM00131">
    <property type="entry name" value="KU"/>
    <property type="match status" value="1"/>
</dbReference>
<dbReference type="EMBL" id="JAKKPZ010000001">
    <property type="protein sequence ID" value="KAI1729058.1"/>
    <property type="molecule type" value="Genomic_DNA"/>
</dbReference>
<protein>
    <submittedName>
        <fullName evidence="2">Kunitz/Bovine pancreatic trypsin inhibitor domain-containing protein</fullName>
    </submittedName>
</protein>
<evidence type="ECO:0000259" key="1">
    <source>
        <dbReference type="SMART" id="SM00131"/>
    </source>
</evidence>
<name>A0AAD4NLB0_9BILA</name>
<dbReference type="Gene3D" id="4.10.410.10">
    <property type="entry name" value="Pancreatic trypsin inhibitor Kunitz domain"/>
    <property type="match status" value="1"/>
</dbReference>
<dbReference type="AlphaFoldDB" id="A0AAD4NLB0"/>
<dbReference type="InterPro" id="IPR036880">
    <property type="entry name" value="Kunitz_BPTI_sf"/>
</dbReference>
<reference evidence="2" key="1">
    <citation type="submission" date="2022-01" db="EMBL/GenBank/DDBJ databases">
        <title>Genome Sequence Resource for Two Populations of Ditylenchus destructor, the Migratory Endoparasitic Phytonematode.</title>
        <authorList>
            <person name="Zhang H."/>
            <person name="Lin R."/>
            <person name="Xie B."/>
        </authorList>
    </citation>
    <scope>NUCLEOTIDE SEQUENCE</scope>
    <source>
        <strain evidence="2">BazhouSP</strain>
    </source>
</reference>
<dbReference type="Proteomes" id="UP001201812">
    <property type="component" value="Unassembled WGS sequence"/>
</dbReference>
<gene>
    <name evidence="2" type="ORF">DdX_01276</name>
</gene>
<dbReference type="SUPFAM" id="SSF57362">
    <property type="entry name" value="BPTI-like"/>
    <property type="match status" value="1"/>
</dbReference>